<protein>
    <submittedName>
        <fullName evidence="2">Uncharacterized protein</fullName>
    </submittedName>
</protein>
<feature type="compositionally biased region" description="Low complexity" evidence="1">
    <location>
        <begin position="364"/>
        <end position="378"/>
    </location>
</feature>
<dbReference type="Proteomes" id="UP000318050">
    <property type="component" value="Unassembled WGS sequence"/>
</dbReference>
<evidence type="ECO:0000313" key="3">
    <source>
        <dbReference type="Proteomes" id="UP000318050"/>
    </source>
</evidence>
<sequence>MFRKVMGWIAGKGDDASASPDALLPTNGPDGNGPQWETSGRDASHGPGAPGQAGARAEEPARMDIARPDGGRSDGGRPDGGRSPVFSSRAVRDAAVVTSTIETIRRYVAGEEQAEGLTRKLQSLSTEQFGFLQISIDPALTAKALDRVGEPRSAAATVLRRLLTDVSDGVRGPNETPAASPAPAPAPAVRTEAEMSPAPAPIAPPAPPSAAVGTAPLSVPVQPTPAAAAQPAPGPQPSRAGPLFTSLASKGRDASAGQAEMRAVPTPTPRVPGAMSLRAAPPTPVRPSAVAGPLPAHPLSTPSQPVPPRVPAAVVTVPGAIRMASAPATAARVTLHSFTSTPAQPAPAAPAPPAPPSPPPAPPVAETAEAPSLVAPVVVQPPPQASSDAPVPPPQPPVSRRPAAAVPRLPREQADKRRARLLEAIAGDL</sequence>
<feature type="region of interest" description="Disordered" evidence="1">
    <location>
        <begin position="327"/>
        <end position="417"/>
    </location>
</feature>
<accession>A0A560HWH3</accession>
<feature type="compositionally biased region" description="Pro residues" evidence="1">
    <location>
        <begin position="379"/>
        <end position="399"/>
    </location>
</feature>
<evidence type="ECO:0000313" key="2">
    <source>
        <dbReference type="EMBL" id="TWB50992.1"/>
    </source>
</evidence>
<dbReference type="EMBL" id="VITT01000022">
    <property type="protein sequence ID" value="TWB50992.1"/>
    <property type="molecule type" value="Genomic_DNA"/>
</dbReference>
<feature type="region of interest" description="Disordered" evidence="1">
    <location>
        <begin position="167"/>
        <end position="309"/>
    </location>
</feature>
<feature type="compositionally biased region" description="Low complexity" evidence="1">
    <location>
        <begin position="46"/>
        <end position="55"/>
    </location>
</feature>
<feature type="compositionally biased region" description="Basic and acidic residues" evidence="1">
    <location>
        <begin position="56"/>
        <end position="80"/>
    </location>
</feature>
<dbReference type="AlphaFoldDB" id="A0A560HWH3"/>
<feature type="compositionally biased region" description="Pro residues" evidence="1">
    <location>
        <begin position="344"/>
        <end position="363"/>
    </location>
</feature>
<evidence type="ECO:0000256" key="1">
    <source>
        <dbReference type="SAM" id="MobiDB-lite"/>
    </source>
</evidence>
<feature type="compositionally biased region" description="Pro residues" evidence="1">
    <location>
        <begin position="198"/>
        <end position="208"/>
    </location>
</feature>
<feature type="region of interest" description="Disordered" evidence="1">
    <location>
        <begin position="1"/>
        <end position="87"/>
    </location>
</feature>
<proteinExistence type="predicted"/>
<dbReference type="PRINTS" id="PR01217">
    <property type="entry name" value="PRICHEXTENSN"/>
</dbReference>
<organism evidence="2 3">
    <name type="scientific">Nitrospirillum amazonense</name>
    <dbReference type="NCBI Taxonomy" id="28077"/>
    <lineage>
        <taxon>Bacteria</taxon>
        <taxon>Pseudomonadati</taxon>
        <taxon>Pseudomonadota</taxon>
        <taxon>Alphaproteobacteria</taxon>
        <taxon>Rhodospirillales</taxon>
        <taxon>Azospirillaceae</taxon>
        <taxon>Nitrospirillum</taxon>
    </lineage>
</organism>
<comment type="caution">
    <text evidence="2">The sequence shown here is derived from an EMBL/GenBank/DDBJ whole genome shotgun (WGS) entry which is preliminary data.</text>
</comment>
<reference evidence="2 3" key="1">
    <citation type="submission" date="2019-06" db="EMBL/GenBank/DDBJ databases">
        <title>Genomic Encyclopedia of Type Strains, Phase IV (KMG-V): Genome sequencing to study the core and pangenomes of soil and plant-associated prokaryotes.</title>
        <authorList>
            <person name="Whitman W."/>
        </authorList>
    </citation>
    <scope>NUCLEOTIDE SEQUENCE [LARGE SCALE GENOMIC DNA]</scope>
    <source>
        <strain evidence="2 3">BR 11140</strain>
    </source>
</reference>
<gene>
    <name evidence="2" type="ORF">FBZ92_12287</name>
</gene>
<name>A0A560HWH3_9PROT</name>
<feature type="compositionally biased region" description="Low complexity" evidence="1">
    <location>
        <begin position="209"/>
        <end position="242"/>
    </location>
</feature>